<reference evidence="12 13" key="1">
    <citation type="journal article" date="2023" name="Commun. Biol.">
        <title>Reorganization of the ancestral sex-determining regions during the evolution of trioecy in Pleodorina starrii.</title>
        <authorList>
            <person name="Takahashi K."/>
            <person name="Suzuki S."/>
            <person name="Kawai-Toyooka H."/>
            <person name="Yamamoto K."/>
            <person name="Hamaji T."/>
            <person name="Ootsuki R."/>
            <person name="Yamaguchi H."/>
            <person name="Kawachi M."/>
            <person name="Higashiyama T."/>
            <person name="Nozaki H."/>
        </authorList>
    </citation>
    <scope>NUCLEOTIDE SEQUENCE [LARGE SCALE GENOMIC DNA]</scope>
    <source>
        <strain evidence="12 13">NIES-4479</strain>
    </source>
</reference>
<evidence type="ECO:0000256" key="7">
    <source>
        <dbReference type="ARBA" id="ARBA00022892"/>
    </source>
</evidence>
<dbReference type="InterPro" id="IPR045260">
    <property type="entry name" value="Sec12-like"/>
</dbReference>
<keyword evidence="9 11" id="KW-1133">Transmembrane helix</keyword>
<dbReference type="GO" id="GO:0015031">
    <property type="term" value="P:protein transport"/>
    <property type="evidence" value="ECO:0007669"/>
    <property type="project" value="UniProtKB-KW"/>
</dbReference>
<evidence type="ECO:0000256" key="8">
    <source>
        <dbReference type="ARBA" id="ARBA00022927"/>
    </source>
</evidence>
<comment type="caution">
    <text evidence="12">The sequence shown here is derived from an EMBL/GenBank/DDBJ whole genome shotgun (WGS) entry which is preliminary data.</text>
</comment>
<keyword evidence="13" id="KW-1185">Reference proteome</keyword>
<gene>
    <name evidence="12" type="primary">PLEST004702</name>
    <name evidence="12" type="ORF">PLESTB_000499100</name>
</gene>
<dbReference type="Gene3D" id="2.130.10.10">
    <property type="entry name" value="YVTN repeat-like/Quinoprotein amine dehydrogenase"/>
    <property type="match status" value="1"/>
</dbReference>
<keyword evidence="5" id="KW-0677">Repeat</keyword>
<dbReference type="Proteomes" id="UP001165080">
    <property type="component" value="Unassembled WGS sequence"/>
</dbReference>
<dbReference type="EMBL" id="BRXU01000004">
    <property type="protein sequence ID" value="GLC51409.1"/>
    <property type="molecule type" value="Genomic_DNA"/>
</dbReference>
<dbReference type="SMART" id="SM00320">
    <property type="entry name" value="WD40"/>
    <property type="match status" value="3"/>
</dbReference>
<dbReference type="InterPro" id="IPR011047">
    <property type="entry name" value="Quinoprotein_ADH-like_sf"/>
</dbReference>
<keyword evidence="4 11" id="KW-0812">Transmembrane</keyword>
<dbReference type="InterPro" id="IPR001680">
    <property type="entry name" value="WD40_rpt"/>
</dbReference>
<keyword evidence="7" id="KW-0931">ER-Golgi transport</keyword>
<sequence>MAKKKTGPPPGPTKTFKYGMPLYGLAWPEGTTFYACGGGGSVSSGIKNRLVCAEAENGALTDQTAEFQFGLKCPTRLAVAPGGKSILLAIGNGGVQRLDLELRGKVPRFIEITGSLEERLKAITMDVKAIAFHPSGDFVALGGDDGSIGVYEWPSLKTKLDLSGARKLSEEAVKDLDFVPFSPAAAAGAPATGGRAAAASKALMVILDNGSAAVLDVDKGGAVLCRVQLATKSELKSDKVMLVKSEERLLLHHLPPGMERALFTRVKCRMGREGEPPTLTCLMNNRSCHVALWELGEDGLLSMRTACKASDAPGACMDVSGDGSLVAVGTSEGDVALVSCRPHLRVTKRFPRAHMVFTTNITFNSDASYVLSASADASATLNSTALPPPPDIKKILVLVFLSIALLLLCLLQAVRFLKQQGMSTQEIYALVGLRSREEL</sequence>
<protein>
    <submittedName>
        <fullName evidence="12">Uncharacterized protein</fullName>
    </submittedName>
</protein>
<evidence type="ECO:0000256" key="4">
    <source>
        <dbReference type="ARBA" id="ARBA00022692"/>
    </source>
</evidence>
<dbReference type="PANTHER" id="PTHR23284">
    <property type="entry name" value="PROLACTIN REGULATORY ELEMENT BINDING PROTEIN"/>
    <property type="match status" value="1"/>
</dbReference>
<dbReference type="SUPFAM" id="SSF50998">
    <property type="entry name" value="Quinoprotein alcohol dehydrogenase-like"/>
    <property type="match status" value="1"/>
</dbReference>
<name>A0A9W6BFZ0_9CHLO</name>
<evidence type="ECO:0000256" key="2">
    <source>
        <dbReference type="ARBA" id="ARBA00022448"/>
    </source>
</evidence>
<evidence type="ECO:0000256" key="1">
    <source>
        <dbReference type="ARBA" id="ARBA00004389"/>
    </source>
</evidence>
<organism evidence="12 13">
    <name type="scientific">Pleodorina starrii</name>
    <dbReference type="NCBI Taxonomy" id="330485"/>
    <lineage>
        <taxon>Eukaryota</taxon>
        <taxon>Viridiplantae</taxon>
        <taxon>Chlorophyta</taxon>
        <taxon>core chlorophytes</taxon>
        <taxon>Chlorophyceae</taxon>
        <taxon>CS clade</taxon>
        <taxon>Chlamydomonadales</taxon>
        <taxon>Volvocaceae</taxon>
        <taxon>Pleodorina</taxon>
    </lineage>
</organism>
<dbReference type="GO" id="GO:0005789">
    <property type="term" value="C:endoplasmic reticulum membrane"/>
    <property type="evidence" value="ECO:0007669"/>
    <property type="project" value="UniProtKB-SubCell"/>
</dbReference>
<dbReference type="Pfam" id="PF00400">
    <property type="entry name" value="WD40"/>
    <property type="match status" value="1"/>
</dbReference>
<evidence type="ECO:0000256" key="9">
    <source>
        <dbReference type="ARBA" id="ARBA00022989"/>
    </source>
</evidence>
<evidence type="ECO:0000256" key="6">
    <source>
        <dbReference type="ARBA" id="ARBA00022824"/>
    </source>
</evidence>
<dbReference type="PANTHER" id="PTHR23284:SF0">
    <property type="entry name" value="PROLACTIN REGULATORY ELEMENT-BINDING PROTEIN"/>
    <property type="match status" value="1"/>
</dbReference>
<evidence type="ECO:0000313" key="13">
    <source>
        <dbReference type="Proteomes" id="UP001165080"/>
    </source>
</evidence>
<dbReference type="AlphaFoldDB" id="A0A9W6BFZ0"/>
<evidence type="ECO:0000256" key="5">
    <source>
        <dbReference type="ARBA" id="ARBA00022737"/>
    </source>
</evidence>
<dbReference type="GO" id="GO:0005085">
    <property type="term" value="F:guanyl-nucleotide exchange factor activity"/>
    <property type="evidence" value="ECO:0007669"/>
    <property type="project" value="InterPro"/>
</dbReference>
<keyword evidence="3" id="KW-0853">WD repeat</keyword>
<evidence type="ECO:0000256" key="10">
    <source>
        <dbReference type="ARBA" id="ARBA00023136"/>
    </source>
</evidence>
<keyword evidence="10 11" id="KW-0472">Membrane</keyword>
<evidence type="ECO:0000313" key="12">
    <source>
        <dbReference type="EMBL" id="GLC51409.1"/>
    </source>
</evidence>
<proteinExistence type="predicted"/>
<dbReference type="GO" id="GO:0006888">
    <property type="term" value="P:endoplasmic reticulum to Golgi vesicle-mediated transport"/>
    <property type="evidence" value="ECO:0007669"/>
    <property type="project" value="TreeGrafter"/>
</dbReference>
<evidence type="ECO:0000256" key="11">
    <source>
        <dbReference type="SAM" id="Phobius"/>
    </source>
</evidence>
<accession>A0A9W6BFZ0</accession>
<feature type="transmembrane region" description="Helical" evidence="11">
    <location>
        <begin position="395"/>
        <end position="417"/>
    </location>
</feature>
<dbReference type="GO" id="GO:0003400">
    <property type="term" value="P:regulation of COPII vesicle coating"/>
    <property type="evidence" value="ECO:0007669"/>
    <property type="project" value="TreeGrafter"/>
</dbReference>
<dbReference type="InterPro" id="IPR015943">
    <property type="entry name" value="WD40/YVTN_repeat-like_dom_sf"/>
</dbReference>
<keyword evidence="2" id="KW-0813">Transport</keyword>
<evidence type="ECO:0000256" key="3">
    <source>
        <dbReference type="ARBA" id="ARBA00022574"/>
    </source>
</evidence>
<comment type="subcellular location">
    <subcellularLocation>
        <location evidence="1">Endoplasmic reticulum membrane</location>
        <topology evidence="1">Single-pass membrane protein</topology>
    </subcellularLocation>
</comment>
<dbReference type="OrthoDB" id="2013972at2759"/>
<keyword evidence="6" id="KW-0256">Endoplasmic reticulum</keyword>
<keyword evidence="8" id="KW-0653">Protein transport</keyword>